<evidence type="ECO:0000256" key="14">
    <source>
        <dbReference type="SAM" id="SignalP"/>
    </source>
</evidence>
<dbReference type="GO" id="GO:0090263">
    <property type="term" value="P:positive regulation of canonical Wnt signaling pathway"/>
    <property type="evidence" value="ECO:0007669"/>
    <property type="project" value="TreeGrafter"/>
</dbReference>
<dbReference type="GO" id="GO:1905475">
    <property type="term" value="P:regulation of protein localization to membrane"/>
    <property type="evidence" value="ECO:0007669"/>
    <property type="project" value="TreeGrafter"/>
</dbReference>
<feature type="region of interest" description="Disordered" evidence="13">
    <location>
        <begin position="585"/>
        <end position="681"/>
    </location>
</feature>
<evidence type="ECO:0000313" key="15">
    <source>
        <dbReference type="Proteomes" id="UP000504606"/>
    </source>
</evidence>
<dbReference type="CTD" id="39013"/>
<protein>
    <submittedName>
        <fullName evidence="16">Division abnormally delayed protein</fullName>
    </submittedName>
</protein>
<evidence type="ECO:0000256" key="10">
    <source>
        <dbReference type="ARBA" id="ARBA00023288"/>
    </source>
</evidence>
<gene>
    <name evidence="16" type="primary">LOC113211501</name>
</gene>
<dbReference type="OrthoDB" id="6380619at2759"/>
<keyword evidence="8" id="KW-0325">Glycoprotein</keyword>
<dbReference type="KEGG" id="foc:113211501"/>
<keyword evidence="10 12" id="KW-0449">Lipoprotein</keyword>
<evidence type="ECO:0000256" key="6">
    <source>
        <dbReference type="ARBA" id="ARBA00022974"/>
    </source>
</evidence>
<dbReference type="GeneID" id="113211501"/>
<evidence type="ECO:0000256" key="8">
    <source>
        <dbReference type="ARBA" id="ARBA00023180"/>
    </source>
</evidence>
<dbReference type="GO" id="GO:0005886">
    <property type="term" value="C:plasma membrane"/>
    <property type="evidence" value="ECO:0007669"/>
    <property type="project" value="UniProtKB-SubCell"/>
</dbReference>
<dbReference type="InterPro" id="IPR001863">
    <property type="entry name" value="Glypican"/>
</dbReference>
<feature type="signal peptide" evidence="14">
    <location>
        <begin position="1"/>
        <end position="27"/>
    </location>
</feature>
<dbReference type="AlphaFoldDB" id="A0A9C6U4K5"/>
<evidence type="ECO:0000256" key="9">
    <source>
        <dbReference type="ARBA" id="ARBA00023207"/>
    </source>
</evidence>
<proteinExistence type="inferred from homology"/>
<evidence type="ECO:0000256" key="12">
    <source>
        <dbReference type="RuleBase" id="RU003519"/>
    </source>
</evidence>
<evidence type="ECO:0000256" key="7">
    <source>
        <dbReference type="ARBA" id="ARBA00023136"/>
    </source>
</evidence>
<comment type="function">
    <text evidence="12">Cell surface proteoglycan.</text>
</comment>
<comment type="subcellular location">
    <subcellularLocation>
        <location evidence="1 12">Cell membrane</location>
        <topology evidence="1 12">Lipid-anchor</topology>
        <topology evidence="1 12">GPI-anchor</topology>
    </subcellularLocation>
</comment>
<evidence type="ECO:0000313" key="16">
    <source>
        <dbReference type="RefSeq" id="XP_052121288.1"/>
    </source>
</evidence>
<sequence length="702" mass="73885">MVVPLGALRMLGALLVLVLAGAGRCCALPSDKGHAVAVDAESCASVQEYFIRRNLSTPIPDQPQSGVELQVCPAGRSCCTPAMEATLQRHVHRDFSALVHHNSQSTQGLLVSSADGLRDHLVRLARWSESKTLSLFGQVYQRMAVLAREPIHQLYADIVRYLDTPHGLEGIDGANQGAAEPAWLSSPPQGPSMTDSVNRFFAKLFPLTFLTTVAPVKRGGDRPQRHLDPTYEKCLSSKMAEVQPFGDAPRALAHSLGRALEAARVLLGVLRIGAGVLNTTDSLLIDNDDLSGSPCPALLLRLWTCPRCAGLGEAVRPCQGYCLNVLRGCVTARASELDQPWSAFVEAAAKLAGSAAAAPAFPGRPRSAARDAPYQLNAEEAIRQMENKISEAIMFAMENGPGVERKMKSACGPTKWVDAVPAEAPSSSLSPPPTAAPAASAAQILAARRAEGHHLGPLYGGDLPGPLGSPASPASAVHFANTLRELQDSLLRSRSFYADLADVLCADEGFAAREAQPCWNGQSVAKYTKTVVASTASAQRYNPELTEPAAGSAPAPASLAHLVDQLRHLRHLVLSQLAELQQQVQSDSFVRDEDGYEPEGSGAGGASGAAGAAPTDDEDQAAWHGETGSGSGDGDGGVPGFDANNVEGNTNWSDPETKVTPGSGTEQDVQKDKTSGASPVHWSATSVSLCVSILTVLRLVLL</sequence>
<keyword evidence="15" id="KW-1185">Reference proteome</keyword>
<keyword evidence="9 12" id="KW-0357">Heparan sulfate</keyword>
<dbReference type="GO" id="GO:0098552">
    <property type="term" value="C:side of membrane"/>
    <property type="evidence" value="ECO:0007669"/>
    <property type="project" value="UniProtKB-KW"/>
</dbReference>
<keyword evidence="3" id="KW-1003">Cell membrane</keyword>
<evidence type="ECO:0000256" key="3">
    <source>
        <dbReference type="ARBA" id="ARBA00022475"/>
    </source>
</evidence>
<keyword evidence="5 14" id="KW-0732">Signal</keyword>
<keyword evidence="4 12" id="KW-0336">GPI-anchor</keyword>
<dbReference type="RefSeq" id="XP_052121288.1">
    <property type="nucleotide sequence ID" value="XM_052265328.1"/>
</dbReference>
<keyword evidence="6 12" id="KW-0654">Proteoglycan</keyword>
<feature type="compositionally biased region" description="Polar residues" evidence="13">
    <location>
        <begin position="646"/>
        <end position="667"/>
    </location>
</feature>
<organism evidence="15 16">
    <name type="scientific">Frankliniella occidentalis</name>
    <name type="common">Western flower thrips</name>
    <name type="synonym">Euthrips occidentalis</name>
    <dbReference type="NCBI Taxonomy" id="133901"/>
    <lineage>
        <taxon>Eukaryota</taxon>
        <taxon>Metazoa</taxon>
        <taxon>Ecdysozoa</taxon>
        <taxon>Arthropoda</taxon>
        <taxon>Hexapoda</taxon>
        <taxon>Insecta</taxon>
        <taxon>Pterygota</taxon>
        <taxon>Neoptera</taxon>
        <taxon>Paraneoptera</taxon>
        <taxon>Thysanoptera</taxon>
        <taxon>Terebrantia</taxon>
        <taxon>Thripoidea</taxon>
        <taxon>Thripidae</taxon>
        <taxon>Frankliniella</taxon>
    </lineage>
</organism>
<dbReference type="Pfam" id="PF01153">
    <property type="entry name" value="Glypican"/>
    <property type="match status" value="2"/>
</dbReference>
<reference evidence="16" key="1">
    <citation type="submission" date="2025-08" db="UniProtKB">
        <authorList>
            <consortium name="RefSeq"/>
        </authorList>
    </citation>
    <scope>IDENTIFICATION</scope>
    <source>
        <tissue evidence="16">Whole organism</tissue>
    </source>
</reference>
<name>A0A9C6U4K5_FRAOC</name>
<dbReference type="GO" id="GO:0005576">
    <property type="term" value="C:extracellular region"/>
    <property type="evidence" value="ECO:0007669"/>
    <property type="project" value="TreeGrafter"/>
</dbReference>
<feature type="region of interest" description="Disordered" evidence="13">
    <location>
        <begin position="422"/>
        <end position="441"/>
    </location>
</feature>
<dbReference type="PANTHER" id="PTHR10822">
    <property type="entry name" value="GLYPICAN"/>
    <property type="match status" value="1"/>
</dbReference>
<evidence type="ECO:0000256" key="2">
    <source>
        <dbReference type="ARBA" id="ARBA00010260"/>
    </source>
</evidence>
<comment type="similarity">
    <text evidence="2 11">Belongs to the glypican family.</text>
</comment>
<evidence type="ECO:0000256" key="4">
    <source>
        <dbReference type="ARBA" id="ARBA00022622"/>
    </source>
</evidence>
<dbReference type="Proteomes" id="UP000504606">
    <property type="component" value="Unplaced"/>
</dbReference>
<accession>A0A9C6U4K5</accession>
<feature type="compositionally biased region" description="Gly residues" evidence="13">
    <location>
        <begin position="627"/>
        <end position="639"/>
    </location>
</feature>
<evidence type="ECO:0000256" key="11">
    <source>
        <dbReference type="RuleBase" id="RU003518"/>
    </source>
</evidence>
<evidence type="ECO:0000256" key="5">
    <source>
        <dbReference type="ARBA" id="ARBA00022729"/>
    </source>
</evidence>
<dbReference type="GO" id="GO:0016477">
    <property type="term" value="P:cell migration"/>
    <property type="evidence" value="ECO:0007669"/>
    <property type="project" value="TreeGrafter"/>
</dbReference>
<dbReference type="GO" id="GO:0009986">
    <property type="term" value="C:cell surface"/>
    <property type="evidence" value="ECO:0007669"/>
    <property type="project" value="TreeGrafter"/>
</dbReference>
<dbReference type="PANTHER" id="PTHR10822:SF29">
    <property type="entry name" value="DIVISION ABNORMALLY DELAYED PROTEIN"/>
    <property type="match status" value="1"/>
</dbReference>
<keyword evidence="7 12" id="KW-0472">Membrane</keyword>
<evidence type="ECO:0000256" key="1">
    <source>
        <dbReference type="ARBA" id="ARBA00004609"/>
    </source>
</evidence>
<evidence type="ECO:0000256" key="13">
    <source>
        <dbReference type="SAM" id="MobiDB-lite"/>
    </source>
</evidence>
<feature type="chain" id="PRO_5038497559" evidence="14">
    <location>
        <begin position="28"/>
        <end position="702"/>
    </location>
</feature>